<dbReference type="Proteomes" id="UP001203207">
    <property type="component" value="Unassembled WGS sequence"/>
</dbReference>
<organism evidence="10 11">
    <name type="scientific">Natronocalculus amylovorans</name>
    <dbReference type="NCBI Taxonomy" id="2917812"/>
    <lineage>
        <taxon>Archaea</taxon>
        <taxon>Methanobacteriati</taxon>
        <taxon>Methanobacteriota</taxon>
        <taxon>Stenosarchaea group</taxon>
        <taxon>Halobacteria</taxon>
        <taxon>Halobacteriales</taxon>
        <taxon>Haloferacaceae</taxon>
        <taxon>Natronocalculus</taxon>
    </lineage>
</organism>
<sequence>MARRKPPLYTVHDERGAKFTDFGGWEMPVTFDSIRTEHDAVRESVGIFDVSHMSEIDVSGPDATELMQRLTTNDVAALSPGTSQYACITDDSGIILDDTVVYRLDDTEDGPVYRFIPNAGHDGQMTDRWASHRDEWSLTATVDNVTTEWAMYAVQGPDSEPLVSDAAGESVADLSRFSAGEYTIAETTCLVARTGYTGEDGFEVLCPTADAEAVWNALDCQPCGLGARDTLRTEMGYLLSGQDFHVDTEPRNPYEAGVGFTVKLDTPFVGRDALAEINKTGTTQRFTGVMLTERGVPRSGYTVTTTDGDEIGQLTSGTMSPTLSEPIGLGYLNREVADGDTVHVLVRGEPKEATVQTPPFITT</sequence>
<dbReference type="SUPFAM" id="SSF103025">
    <property type="entry name" value="Folate-binding domain"/>
    <property type="match status" value="1"/>
</dbReference>
<comment type="caution">
    <text evidence="10">The sequence shown here is derived from an EMBL/GenBank/DDBJ whole genome shotgun (WGS) entry which is preliminary data.</text>
</comment>
<dbReference type="InterPro" id="IPR027266">
    <property type="entry name" value="TrmE/GcvT-like"/>
</dbReference>
<protein>
    <recommendedName>
        <fullName evidence="5">Probable aminomethyltransferase</fullName>
        <ecNumber evidence="5">2.1.2.10</ecNumber>
    </recommendedName>
    <alternativeName>
        <fullName evidence="5">Glycine cleavage system T protein</fullName>
    </alternativeName>
</protein>
<comment type="catalytic activity">
    <reaction evidence="4 5">
        <text>N(6)-[(R)-S(8)-aminomethyldihydrolipoyl]-L-lysyl-[protein] + (6S)-5,6,7,8-tetrahydrofolate = N(6)-[(R)-dihydrolipoyl]-L-lysyl-[protein] + (6R)-5,10-methylene-5,6,7,8-tetrahydrofolate + NH4(+)</text>
        <dbReference type="Rhea" id="RHEA:16945"/>
        <dbReference type="Rhea" id="RHEA-COMP:10475"/>
        <dbReference type="Rhea" id="RHEA-COMP:10492"/>
        <dbReference type="ChEBI" id="CHEBI:15636"/>
        <dbReference type="ChEBI" id="CHEBI:28938"/>
        <dbReference type="ChEBI" id="CHEBI:57453"/>
        <dbReference type="ChEBI" id="CHEBI:83100"/>
        <dbReference type="ChEBI" id="CHEBI:83143"/>
        <dbReference type="EC" id="2.1.2.10"/>
    </reaction>
</comment>
<dbReference type="Gene3D" id="3.30.1360.120">
    <property type="entry name" value="Probable tRNA modification gtpase trme, domain 1"/>
    <property type="match status" value="1"/>
</dbReference>
<feature type="domain" description="Aminomethyltransferase C-terminal" evidence="9">
    <location>
        <begin position="285"/>
        <end position="360"/>
    </location>
</feature>
<dbReference type="EC" id="2.1.2.10" evidence="5"/>
<evidence type="ECO:0000256" key="3">
    <source>
        <dbReference type="ARBA" id="ARBA00022679"/>
    </source>
</evidence>
<dbReference type="Pfam" id="PF08669">
    <property type="entry name" value="GCV_T_C"/>
    <property type="match status" value="1"/>
</dbReference>
<dbReference type="InterPro" id="IPR022903">
    <property type="entry name" value="GcvT_bac"/>
</dbReference>
<dbReference type="PANTHER" id="PTHR43757:SF2">
    <property type="entry name" value="AMINOMETHYLTRANSFERASE, MITOCHONDRIAL"/>
    <property type="match status" value="1"/>
</dbReference>
<dbReference type="AlphaFoldDB" id="A0AAE3FVH3"/>
<evidence type="ECO:0000256" key="4">
    <source>
        <dbReference type="ARBA" id="ARBA00047665"/>
    </source>
</evidence>
<dbReference type="GO" id="GO:0008483">
    <property type="term" value="F:transaminase activity"/>
    <property type="evidence" value="ECO:0007669"/>
    <property type="project" value="UniProtKB-KW"/>
</dbReference>
<keyword evidence="11" id="KW-1185">Reference proteome</keyword>
<evidence type="ECO:0000256" key="1">
    <source>
        <dbReference type="ARBA" id="ARBA00008609"/>
    </source>
</evidence>
<evidence type="ECO:0000313" key="11">
    <source>
        <dbReference type="Proteomes" id="UP001203207"/>
    </source>
</evidence>
<evidence type="ECO:0000256" key="7">
    <source>
        <dbReference type="SAM" id="MobiDB-lite"/>
    </source>
</evidence>
<evidence type="ECO:0000313" key="10">
    <source>
        <dbReference type="EMBL" id="MCL9816317.1"/>
    </source>
</evidence>
<evidence type="ECO:0000256" key="5">
    <source>
        <dbReference type="HAMAP-Rule" id="MF_00259"/>
    </source>
</evidence>
<reference evidence="10" key="2">
    <citation type="submission" date="2022-02" db="EMBL/GenBank/DDBJ databases">
        <authorList>
            <person name="Elcheninov A.G."/>
            <person name="Sorokin D.Y."/>
            <person name="Kublanov I.V."/>
        </authorList>
    </citation>
    <scope>NUCLEOTIDE SEQUENCE</scope>
    <source>
        <strain evidence="10">AArc-St2</strain>
    </source>
</reference>
<feature type="region of interest" description="Disordered" evidence="7">
    <location>
        <begin position="298"/>
        <end position="320"/>
    </location>
</feature>
<evidence type="ECO:0000256" key="6">
    <source>
        <dbReference type="PIRSR" id="PIRSR006487-1"/>
    </source>
</evidence>
<feature type="domain" description="GCVT N-terminal" evidence="8">
    <location>
        <begin position="8"/>
        <end position="265"/>
    </location>
</feature>
<accession>A0AAE3FVH3</accession>
<dbReference type="InterPro" id="IPR013977">
    <property type="entry name" value="GcvT_C"/>
</dbReference>
<comment type="function">
    <text evidence="5">The glycine cleavage system catalyzes the degradation of glycine.</text>
</comment>
<reference evidence="10" key="1">
    <citation type="journal article" date="2022" name="Syst. Appl. Microbiol.">
        <title>Natronocalculus amylovorans gen. nov., sp. nov., and Natranaeroarchaeum aerophilus sp. nov., dominant culturable amylolytic natronoarchaea from hypersaline soda lakes in southwestern Siberia.</title>
        <authorList>
            <person name="Sorokin D.Y."/>
            <person name="Elcheninov A.G."/>
            <person name="Khizhniak T.V."/>
            <person name="Koenen M."/>
            <person name="Bale N.J."/>
            <person name="Damste J.S.S."/>
            <person name="Kublanov I.V."/>
        </authorList>
    </citation>
    <scope>NUCLEOTIDE SEQUENCE</scope>
    <source>
        <strain evidence="10">AArc-St2</strain>
    </source>
</reference>
<dbReference type="GO" id="GO:0019464">
    <property type="term" value="P:glycine decarboxylation via glycine cleavage system"/>
    <property type="evidence" value="ECO:0007669"/>
    <property type="project" value="UniProtKB-UniRule"/>
</dbReference>
<evidence type="ECO:0000256" key="2">
    <source>
        <dbReference type="ARBA" id="ARBA00022576"/>
    </source>
</evidence>
<dbReference type="HAMAP" id="MF_00259">
    <property type="entry name" value="GcvT"/>
    <property type="match status" value="1"/>
</dbReference>
<evidence type="ECO:0000259" key="8">
    <source>
        <dbReference type="Pfam" id="PF01571"/>
    </source>
</evidence>
<dbReference type="GO" id="GO:0004047">
    <property type="term" value="F:aminomethyltransferase activity"/>
    <property type="evidence" value="ECO:0007669"/>
    <property type="project" value="UniProtKB-UniRule"/>
</dbReference>
<dbReference type="Pfam" id="PF01571">
    <property type="entry name" value="GCV_T"/>
    <property type="match status" value="1"/>
</dbReference>
<keyword evidence="2 5" id="KW-0032">Aminotransferase</keyword>
<dbReference type="InterPro" id="IPR029043">
    <property type="entry name" value="GcvT/YgfZ_C"/>
</dbReference>
<dbReference type="GO" id="GO:0005960">
    <property type="term" value="C:glycine cleavage complex"/>
    <property type="evidence" value="ECO:0007669"/>
    <property type="project" value="InterPro"/>
</dbReference>
<proteinExistence type="inferred from homology"/>
<comment type="similarity">
    <text evidence="1 5">Belongs to the GcvT family.</text>
</comment>
<comment type="subunit">
    <text evidence="5">The glycine cleavage system is composed of four proteins: P, T, L and H.</text>
</comment>
<feature type="binding site" evidence="6">
    <location>
        <position position="203"/>
    </location>
    <ligand>
        <name>substrate</name>
    </ligand>
</feature>
<dbReference type="SUPFAM" id="SSF101790">
    <property type="entry name" value="Aminomethyltransferase beta-barrel domain"/>
    <property type="match status" value="1"/>
</dbReference>
<dbReference type="NCBIfam" id="TIGR00528">
    <property type="entry name" value="gcvT"/>
    <property type="match status" value="1"/>
</dbReference>
<dbReference type="EMBL" id="JAKRVX010000002">
    <property type="protein sequence ID" value="MCL9816317.1"/>
    <property type="molecule type" value="Genomic_DNA"/>
</dbReference>
<evidence type="ECO:0000259" key="9">
    <source>
        <dbReference type="Pfam" id="PF08669"/>
    </source>
</evidence>
<dbReference type="PANTHER" id="PTHR43757">
    <property type="entry name" value="AMINOMETHYLTRANSFERASE"/>
    <property type="match status" value="1"/>
</dbReference>
<dbReference type="InterPro" id="IPR006223">
    <property type="entry name" value="GcvT"/>
</dbReference>
<gene>
    <name evidence="5 10" type="primary">gcvT</name>
    <name evidence="10" type="ORF">AArcSt2_05100</name>
</gene>
<dbReference type="PIRSF" id="PIRSF006487">
    <property type="entry name" value="GcvT"/>
    <property type="match status" value="1"/>
</dbReference>
<dbReference type="RefSeq" id="WP_250583309.1">
    <property type="nucleotide sequence ID" value="NZ_JAKRVX010000002.1"/>
</dbReference>
<dbReference type="NCBIfam" id="NF001567">
    <property type="entry name" value="PRK00389.1"/>
    <property type="match status" value="1"/>
</dbReference>
<name>A0AAE3FVH3_9EURY</name>
<dbReference type="InterPro" id="IPR006222">
    <property type="entry name" value="GCVT_N"/>
</dbReference>
<keyword evidence="3 5" id="KW-0808">Transferase</keyword>
<dbReference type="InterPro" id="IPR028896">
    <property type="entry name" value="GcvT/YgfZ/DmdA"/>
</dbReference>